<feature type="transmembrane region" description="Helical" evidence="2">
    <location>
        <begin position="28"/>
        <end position="49"/>
    </location>
</feature>
<feature type="compositionally biased region" description="Basic residues" evidence="1">
    <location>
        <begin position="371"/>
        <end position="388"/>
    </location>
</feature>
<keyword evidence="2" id="KW-0472">Membrane</keyword>
<comment type="caution">
    <text evidence="3">The sequence shown here is derived from an EMBL/GenBank/DDBJ whole genome shotgun (WGS) entry which is preliminary data.</text>
</comment>
<evidence type="ECO:0000256" key="2">
    <source>
        <dbReference type="SAM" id="Phobius"/>
    </source>
</evidence>
<dbReference type="Proteomes" id="UP001574673">
    <property type="component" value="Unassembled WGS sequence"/>
</dbReference>
<name>A0ABV4UCK3_9RHOO</name>
<evidence type="ECO:0000313" key="4">
    <source>
        <dbReference type="Proteomes" id="UP001574673"/>
    </source>
</evidence>
<dbReference type="Gene3D" id="3.30.1330.60">
    <property type="entry name" value="OmpA-like domain"/>
    <property type="match status" value="1"/>
</dbReference>
<dbReference type="Pfam" id="PF05359">
    <property type="entry name" value="DUF748"/>
    <property type="match status" value="1"/>
</dbReference>
<gene>
    <name evidence="3" type="ORF">ABCS64_03420</name>
</gene>
<feature type="compositionally biased region" description="Low complexity" evidence="1">
    <location>
        <begin position="391"/>
        <end position="411"/>
    </location>
</feature>
<dbReference type="InterPro" id="IPR036737">
    <property type="entry name" value="OmpA-like_sf"/>
</dbReference>
<keyword evidence="4" id="KW-1185">Reference proteome</keyword>
<dbReference type="RefSeq" id="WP_418890519.1">
    <property type="nucleotide sequence ID" value="NZ_JBEUWX010000002.1"/>
</dbReference>
<feature type="region of interest" description="Disordered" evidence="1">
    <location>
        <begin position="1116"/>
        <end position="1168"/>
    </location>
</feature>
<feature type="compositionally biased region" description="Polar residues" evidence="1">
    <location>
        <begin position="353"/>
        <end position="363"/>
    </location>
</feature>
<sequence>MDEQPRRQTLMSSLVNAYRTRRLLRYSVWLVILVAVFALLGFFVLPPVAKSVAISQASKALHRPVAIEDIRVNPFAMTLDVDGLSIKEREGEEVFVGFDHFHADLDAASLFKGGIVFSEIQLVNPQARIVRLKGGRFNFSDLVDEFANKPKTEEEQDSKFNFSLNNIQISGGKLVFDDRVVGEKHEAVDITLALPFVSNMEYAVQTFVEPAFSAVVNGAALQAKGKSKPFTESMDSELVLDLSGVKVPGYLVYSPVKPPVRLASGTLDTALSIVFHNGQKASLQVSGTASLKNFDIRENDGGALAKFKKLDIALGKSDVLAQNFVVDRIALDAPEVNVRIDPQGRLNLTTLQAASSTPSQKAVQATEKPTKKLPAKKPRRQAKQRAMKGKAAAARQTPTAAPQTAEIPAQADAASAQTRTEAPSDADSGTGQPAGVAATAPREAGAEAAAGGTANADPATASTTDSTSQTASSEASRKASTPAQTLVWSLGELDMTNGLVHVLDESRGTPIKTQIGDFDLNLKHLDSKGAEPSELKTFFRLNGAGEIVVHGKVEPFNSAADLNLIIKSLDLLPLQPYFDSQLNIALTRGQLTADGTLQVRQTANKQAAAGKAGGSALEGKFAGQATLGNLRAVDKISSQDFLRWKSLYFGKVDVNFKPLSITVGEIALSDFFARVIVSPEGRLNLTQIVRQDGVAASPVPSPEVAAAQADAAANANKVENKGEGEASAPVPAKSANAAPLPPIRIDKITLQGGNVRFTDNFVKPNYTANLKKVGGNVTQLSSTPGTIASLELRGSYNNIAPLTISAKINPLLAKPYLDLQAEVKGVELTSLSTYAAKYAGYAIEKGKLSLTVNYKIENDELQAQNRVFIDQLTFGDTRSDSPDATSLPVKLAVSLLKNRKGEIDLDLPISGTLSDPEFSVGGLVVKVIVNLLTKAVTSPFALLGSLFDGGEEMSMVAFDPGRANISETMQKRLENLAKALADRPALKLEITAVVDPENDREGVKCASIERKVEALKQQDSEKDTEGETASVEVSAEEYPALLERVYRAEKFPKPRNMIGLTKSLPVAEMEKLMLAHTTVDDEDLQNLGKRRARRVRDWLIEHGVDSERIFLLPVKVEEGGRPETGAETKADEEKSQTDEADKREEKADDEGKQKDKPAGNGRVEFSLK</sequence>
<accession>A0ABV4UCK3</accession>
<dbReference type="InterPro" id="IPR008023">
    <property type="entry name" value="DUF748"/>
</dbReference>
<organism evidence="3 4">
    <name type="scientific">Dentiradicibacter hellwigii</name>
    <dbReference type="NCBI Taxonomy" id="3149053"/>
    <lineage>
        <taxon>Bacteria</taxon>
        <taxon>Pseudomonadati</taxon>
        <taxon>Pseudomonadota</taxon>
        <taxon>Betaproteobacteria</taxon>
        <taxon>Rhodocyclales</taxon>
        <taxon>Rhodocyclaceae</taxon>
        <taxon>Dentiradicibacter</taxon>
    </lineage>
</organism>
<evidence type="ECO:0000256" key="1">
    <source>
        <dbReference type="SAM" id="MobiDB-lite"/>
    </source>
</evidence>
<protein>
    <submittedName>
        <fullName evidence="3">DUF748 domain-containing protein</fullName>
    </submittedName>
</protein>
<keyword evidence="2" id="KW-1133">Transmembrane helix</keyword>
<dbReference type="PANTHER" id="PTHR30441">
    <property type="entry name" value="DUF748 DOMAIN-CONTAINING PROTEIN"/>
    <property type="match status" value="1"/>
</dbReference>
<dbReference type="InterPro" id="IPR052894">
    <property type="entry name" value="AsmA-related"/>
</dbReference>
<feature type="compositionally biased region" description="Polar residues" evidence="1">
    <location>
        <begin position="415"/>
        <end position="431"/>
    </location>
</feature>
<dbReference type="EMBL" id="JBEUWX010000002">
    <property type="protein sequence ID" value="MFA9949384.1"/>
    <property type="molecule type" value="Genomic_DNA"/>
</dbReference>
<reference evidence="4" key="1">
    <citation type="submission" date="2024-06" db="EMBL/GenBank/DDBJ databases">
        <title>Radixoralia hellwigii gen. nov., sp nov., isolated from a root canal in the human oral cavity.</title>
        <authorList>
            <person name="Bartsch S."/>
            <person name="Wittmer A."/>
            <person name="Schulz A.-K."/>
            <person name="Neumann-Schaal M."/>
            <person name="Wolf J."/>
            <person name="Gronow S."/>
            <person name="Tennert C."/>
            <person name="Haecker G."/>
            <person name="Cieplik F."/>
            <person name="Al-Ahmad A."/>
        </authorList>
    </citation>
    <scope>NUCLEOTIDE SEQUENCE [LARGE SCALE GENOMIC DNA]</scope>
    <source>
        <strain evidence="4">Wk13</strain>
    </source>
</reference>
<evidence type="ECO:0000313" key="3">
    <source>
        <dbReference type="EMBL" id="MFA9949384.1"/>
    </source>
</evidence>
<dbReference type="PANTHER" id="PTHR30441:SF8">
    <property type="entry name" value="DUF748 DOMAIN-CONTAINING PROTEIN"/>
    <property type="match status" value="1"/>
</dbReference>
<feature type="compositionally biased region" description="Low complexity" evidence="1">
    <location>
        <begin position="433"/>
        <end position="474"/>
    </location>
</feature>
<feature type="region of interest" description="Disordered" evidence="1">
    <location>
        <begin position="715"/>
        <end position="738"/>
    </location>
</feature>
<proteinExistence type="predicted"/>
<keyword evidence="2" id="KW-0812">Transmembrane</keyword>
<feature type="region of interest" description="Disordered" evidence="1">
    <location>
        <begin position="353"/>
        <end position="482"/>
    </location>
</feature>
<feature type="compositionally biased region" description="Basic and acidic residues" evidence="1">
    <location>
        <begin position="1116"/>
        <end position="1157"/>
    </location>
</feature>